<comment type="cofactor">
    <cofactor evidence="1 6">
        <name>heme</name>
        <dbReference type="ChEBI" id="CHEBI:30413"/>
    </cofactor>
</comment>
<name>A0A6A6X0J9_9PLEO</name>
<evidence type="ECO:0000313" key="8">
    <source>
        <dbReference type="EMBL" id="KAF2789701.1"/>
    </source>
</evidence>
<evidence type="ECO:0000256" key="6">
    <source>
        <dbReference type="PIRSR" id="PIRSR602403-1"/>
    </source>
</evidence>
<organism evidence="8 9">
    <name type="scientific">Melanomma pulvis-pyrius CBS 109.77</name>
    <dbReference type="NCBI Taxonomy" id="1314802"/>
    <lineage>
        <taxon>Eukaryota</taxon>
        <taxon>Fungi</taxon>
        <taxon>Dikarya</taxon>
        <taxon>Ascomycota</taxon>
        <taxon>Pezizomycotina</taxon>
        <taxon>Dothideomycetes</taxon>
        <taxon>Pleosporomycetidae</taxon>
        <taxon>Pleosporales</taxon>
        <taxon>Melanommataceae</taxon>
        <taxon>Melanomma</taxon>
    </lineage>
</organism>
<dbReference type="GO" id="GO:0005506">
    <property type="term" value="F:iron ion binding"/>
    <property type="evidence" value="ECO:0007669"/>
    <property type="project" value="InterPro"/>
</dbReference>
<keyword evidence="9" id="KW-1185">Reference proteome</keyword>
<dbReference type="InterPro" id="IPR036396">
    <property type="entry name" value="Cyt_P450_sf"/>
</dbReference>
<evidence type="ECO:0000256" key="5">
    <source>
        <dbReference type="ARBA" id="ARBA00023004"/>
    </source>
</evidence>
<evidence type="ECO:0000256" key="7">
    <source>
        <dbReference type="RuleBase" id="RU000461"/>
    </source>
</evidence>
<dbReference type="InterPro" id="IPR001128">
    <property type="entry name" value="Cyt_P450"/>
</dbReference>
<feature type="binding site" description="axial binding residue" evidence="6">
    <location>
        <position position="353"/>
    </location>
    <ligand>
        <name>heme</name>
        <dbReference type="ChEBI" id="CHEBI:30413"/>
    </ligand>
    <ligandPart>
        <name>Fe</name>
        <dbReference type="ChEBI" id="CHEBI:18248"/>
    </ligandPart>
</feature>
<sequence>MYKNTATISYHSMIKEMHYMIECSQEGIDILFAVDPSAKHNIGMGTPMVPALMTNEFHRRQLYPGPHLDDLYDGKIIPYIWNTINRRPTAIENPTRIDLSDGTPVSLMALMVDVFDGGITSAFFGKGIWKVHPNLLRDFMTWEITNWKWTFQMPKIISGDMTKAKDAIVNTFVKYLQLPDEERNDRSYFATAMEDMMRDVGVSELDMAKTIMLHFWAVLGNSYKVAFWVFAYVIYDPKLFAAIRAEAAGAFKDGEYDEKYVFENCPHLSSLVNETLRLSVASPLVRDVVEPTPVGNKVLQPGSRVMVPFHQLHRNEDVWGSRPLEVESDRFLTKPKLLSSKSYRPFGGGSTLCPGRNMARRAISFAVAAMVNKYDISIDVEKTNEANGIKGNRRDAAFPRINHSKPSPGASLPFRNDDVIILLKERKAEN</sequence>
<gene>
    <name evidence="8" type="ORF">K505DRAFT_252731</name>
</gene>
<dbReference type="CDD" id="cd11040">
    <property type="entry name" value="CYP7_CYP8-like"/>
    <property type="match status" value="1"/>
</dbReference>
<dbReference type="EMBL" id="MU002119">
    <property type="protein sequence ID" value="KAF2789701.1"/>
    <property type="molecule type" value="Genomic_DNA"/>
</dbReference>
<dbReference type="OrthoDB" id="1470350at2759"/>
<dbReference type="PANTHER" id="PTHR24304">
    <property type="entry name" value="CYTOCHROME P450 FAMILY 7"/>
    <property type="match status" value="1"/>
</dbReference>
<dbReference type="GO" id="GO:0020037">
    <property type="term" value="F:heme binding"/>
    <property type="evidence" value="ECO:0007669"/>
    <property type="project" value="InterPro"/>
</dbReference>
<evidence type="ECO:0000256" key="3">
    <source>
        <dbReference type="ARBA" id="ARBA00022617"/>
    </source>
</evidence>
<evidence type="ECO:0000256" key="4">
    <source>
        <dbReference type="ARBA" id="ARBA00022723"/>
    </source>
</evidence>
<dbReference type="PROSITE" id="PS00086">
    <property type="entry name" value="CYTOCHROME_P450"/>
    <property type="match status" value="1"/>
</dbReference>
<evidence type="ECO:0000256" key="1">
    <source>
        <dbReference type="ARBA" id="ARBA00001971"/>
    </source>
</evidence>
<evidence type="ECO:0000313" key="9">
    <source>
        <dbReference type="Proteomes" id="UP000799757"/>
    </source>
</evidence>
<evidence type="ECO:0000256" key="2">
    <source>
        <dbReference type="ARBA" id="ARBA00010617"/>
    </source>
</evidence>
<dbReference type="SUPFAM" id="SSF48264">
    <property type="entry name" value="Cytochrome P450"/>
    <property type="match status" value="1"/>
</dbReference>
<keyword evidence="7" id="KW-0503">Monooxygenase</keyword>
<dbReference type="InterPro" id="IPR002403">
    <property type="entry name" value="Cyt_P450_E_grp-IV"/>
</dbReference>
<dbReference type="PRINTS" id="PR00465">
    <property type="entry name" value="EP450IV"/>
</dbReference>
<dbReference type="Pfam" id="PF00067">
    <property type="entry name" value="p450"/>
    <property type="match status" value="1"/>
</dbReference>
<dbReference type="GO" id="GO:0008395">
    <property type="term" value="F:steroid hydroxylase activity"/>
    <property type="evidence" value="ECO:0007669"/>
    <property type="project" value="TreeGrafter"/>
</dbReference>
<dbReference type="InterPro" id="IPR017972">
    <property type="entry name" value="Cyt_P450_CS"/>
</dbReference>
<keyword evidence="3 6" id="KW-0349">Heme</keyword>
<dbReference type="PANTHER" id="PTHR24304:SF2">
    <property type="entry name" value="24-HYDROXYCHOLESTEROL 7-ALPHA-HYDROXYLASE"/>
    <property type="match status" value="1"/>
</dbReference>
<dbReference type="InterPro" id="IPR050529">
    <property type="entry name" value="CYP450_sterol_14alpha_dmase"/>
</dbReference>
<proteinExistence type="inferred from homology"/>
<protein>
    <submittedName>
        <fullName evidence="8">Cytochrome P450</fullName>
    </submittedName>
</protein>
<accession>A0A6A6X0J9</accession>
<keyword evidence="7" id="KW-0560">Oxidoreductase</keyword>
<reference evidence="8" key="1">
    <citation type="journal article" date="2020" name="Stud. Mycol.">
        <title>101 Dothideomycetes genomes: a test case for predicting lifestyles and emergence of pathogens.</title>
        <authorList>
            <person name="Haridas S."/>
            <person name="Albert R."/>
            <person name="Binder M."/>
            <person name="Bloem J."/>
            <person name="Labutti K."/>
            <person name="Salamov A."/>
            <person name="Andreopoulos B."/>
            <person name="Baker S."/>
            <person name="Barry K."/>
            <person name="Bills G."/>
            <person name="Bluhm B."/>
            <person name="Cannon C."/>
            <person name="Castanera R."/>
            <person name="Culley D."/>
            <person name="Daum C."/>
            <person name="Ezra D."/>
            <person name="Gonzalez J."/>
            <person name="Henrissat B."/>
            <person name="Kuo A."/>
            <person name="Liang C."/>
            <person name="Lipzen A."/>
            <person name="Lutzoni F."/>
            <person name="Magnuson J."/>
            <person name="Mondo S."/>
            <person name="Nolan M."/>
            <person name="Ohm R."/>
            <person name="Pangilinan J."/>
            <person name="Park H.-J."/>
            <person name="Ramirez L."/>
            <person name="Alfaro M."/>
            <person name="Sun H."/>
            <person name="Tritt A."/>
            <person name="Yoshinaga Y."/>
            <person name="Zwiers L.-H."/>
            <person name="Turgeon B."/>
            <person name="Goodwin S."/>
            <person name="Spatafora J."/>
            <person name="Crous P."/>
            <person name="Grigoriev I."/>
        </authorList>
    </citation>
    <scope>NUCLEOTIDE SEQUENCE</scope>
    <source>
        <strain evidence="8">CBS 109.77</strain>
    </source>
</reference>
<keyword evidence="5 6" id="KW-0408">Iron</keyword>
<dbReference type="AlphaFoldDB" id="A0A6A6X0J9"/>
<keyword evidence="4 6" id="KW-0479">Metal-binding</keyword>
<comment type="similarity">
    <text evidence="2 7">Belongs to the cytochrome P450 family.</text>
</comment>
<dbReference type="Proteomes" id="UP000799757">
    <property type="component" value="Unassembled WGS sequence"/>
</dbReference>
<dbReference type="Gene3D" id="1.10.630.10">
    <property type="entry name" value="Cytochrome P450"/>
    <property type="match status" value="1"/>
</dbReference>
<dbReference type="GO" id="GO:0016705">
    <property type="term" value="F:oxidoreductase activity, acting on paired donors, with incorporation or reduction of molecular oxygen"/>
    <property type="evidence" value="ECO:0007669"/>
    <property type="project" value="InterPro"/>
</dbReference>